<evidence type="ECO:0000313" key="4">
    <source>
        <dbReference type="Proteomes" id="UP000214588"/>
    </source>
</evidence>
<dbReference type="InterPro" id="IPR041489">
    <property type="entry name" value="PDZ_6"/>
</dbReference>
<evidence type="ECO:0000259" key="2">
    <source>
        <dbReference type="PROSITE" id="PS50106"/>
    </source>
</evidence>
<sequence>MEILDWLVSFIQLVLQTLPLSILHPVFWVFLYLTYSQYKRSIRMEQKLLGRSKNSPKKMTIISLGVGLIAGAFASFILVLLGVNLDQIGIVYIFPLLLFLLLFHPRYLCFAYAGGVVSVVSLVISNIANYEPNVLEVGFLKGLTEINIPSLIALIAVLHLTESVMIYISGHIGPGPVYVKHPDGNVVGAFSLQKFWPLPFVGLIGPTSIEQTENLFSMPDWWPIFSGEIGAVMAVDSELTYALIPLVAILGYGDMSIASNPREKSKQSAVNLALYSIVLLLLSLGAVFYEPILWPAALFAPFGHEALIILGNSSEFSKEPLYKQEGRGVKVLDIMPKSLGEKMGLQSGDVILTVNNVSVSTKEELMTNLYLSQPYVRLNIETVSGEQKFVKAPLYEHQTHLGIVLAPEGNVRDTGYVTLKSNNPIEKFVKKLLGKK</sequence>
<dbReference type="Proteomes" id="UP000214588">
    <property type="component" value="Unassembled WGS sequence"/>
</dbReference>
<dbReference type="InterPro" id="IPR036034">
    <property type="entry name" value="PDZ_sf"/>
</dbReference>
<dbReference type="InterPro" id="IPR001478">
    <property type="entry name" value="PDZ"/>
</dbReference>
<name>A0A226BXQ3_9FIRM</name>
<organism evidence="3 4">
    <name type="scientific">Natranaerobius trueperi</name>
    <dbReference type="NCBI Taxonomy" id="759412"/>
    <lineage>
        <taxon>Bacteria</taxon>
        <taxon>Bacillati</taxon>
        <taxon>Bacillota</taxon>
        <taxon>Clostridia</taxon>
        <taxon>Natranaerobiales</taxon>
        <taxon>Natranaerobiaceae</taxon>
        <taxon>Natranaerobius</taxon>
    </lineage>
</organism>
<accession>A0A226BXQ3</accession>
<comment type="caution">
    <text evidence="3">The sequence shown here is derived from an EMBL/GenBank/DDBJ whole genome shotgun (WGS) entry which is preliminary data.</text>
</comment>
<protein>
    <recommendedName>
        <fullName evidence="2">PDZ domain-containing protein</fullName>
    </recommendedName>
</protein>
<feature type="transmembrane region" description="Helical" evidence="1">
    <location>
        <begin position="20"/>
        <end position="38"/>
    </location>
</feature>
<feature type="domain" description="PDZ" evidence="2">
    <location>
        <begin position="310"/>
        <end position="384"/>
    </location>
</feature>
<feature type="transmembrane region" description="Helical" evidence="1">
    <location>
        <begin position="87"/>
        <end position="103"/>
    </location>
</feature>
<dbReference type="OrthoDB" id="198399at2"/>
<feature type="transmembrane region" description="Helical" evidence="1">
    <location>
        <begin position="59"/>
        <end position="81"/>
    </location>
</feature>
<dbReference type="PROSITE" id="PS50106">
    <property type="entry name" value="PDZ"/>
    <property type="match status" value="1"/>
</dbReference>
<reference evidence="3 4" key="1">
    <citation type="submission" date="2017-06" db="EMBL/GenBank/DDBJ databases">
        <title>Draft Genome Sequence of Natranaerobius trueperi halophilic, alkalithermophilic bacteria from soda lakes.</title>
        <authorList>
            <person name="Zhao B."/>
        </authorList>
    </citation>
    <scope>NUCLEOTIDE SEQUENCE [LARGE SCALE GENOMIC DNA]</scope>
    <source>
        <strain evidence="3 4">DSM 18760</strain>
    </source>
</reference>
<keyword evidence="1" id="KW-1133">Transmembrane helix</keyword>
<evidence type="ECO:0000256" key="1">
    <source>
        <dbReference type="SAM" id="Phobius"/>
    </source>
</evidence>
<keyword evidence="1" id="KW-0812">Transmembrane</keyword>
<dbReference type="AlphaFoldDB" id="A0A226BXQ3"/>
<keyword evidence="4" id="KW-1185">Reference proteome</keyword>
<feature type="transmembrane region" description="Helical" evidence="1">
    <location>
        <begin position="269"/>
        <end position="286"/>
    </location>
</feature>
<proteinExistence type="predicted"/>
<dbReference type="RefSeq" id="WP_089023608.1">
    <property type="nucleotide sequence ID" value="NZ_NIQC01000013.1"/>
</dbReference>
<dbReference type="Pfam" id="PF17820">
    <property type="entry name" value="PDZ_6"/>
    <property type="match status" value="1"/>
</dbReference>
<gene>
    <name evidence="3" type="ORF">CDO51_07110</name>
</gene>
<dbReference type="SUPFAM" id="SSF50156">
    <property type="entry name" value="PDZ domain-like"/>
    <property type="match status" value="1"/>
</dbReference>
<keyword evidence="1" id="KW-0472">Membrane</keyword>
<dbReference type="EMBL" id="NIQC01000013">
    <property type="protein sequence ID" value="OWZ83715.1"/>
    <property type="molecule type" value="Genomic_DNA"/>
</dbReference>
<dbReference type="SMART" id="SM00228">
    <property type="entry name" value="PDZ"/>
    <property type="match status" value="1"/>
</dbReference>
<dbReference type="Gene3D" id="2.30.42.10">
    <property type="match status" value="1"/>
</dbReference>
<feature type="transmembrane region" description="Helical" evidence="1">
    <location>
        <begin position="148"/>
        <end position="168"/>
    </location>
</feature>
<evidence type="ECO:0000313" key="3">
    <source>
        <dbReference type="EMBL" id="OWZ83715.1"/>
    </source>
</evidence>